<feature type="region of interest" description="Disordered" evidence="1">
    <location>
        <begin position="125"/>
        <end position="156"/>
    </location>
</feature>
<keyword evidence="4" id="KW-1185">Reference proteome</keyword>
<protein>
    <recommendedName>
        <fullName evidence="5">Membrane fusion protein biotin-lipoyl like domain-containing protein</fullName>
    </recommendedName>
</protein>
<name>A0ABZ0HQT7_9HYPH</name>
<keyword evidence="2" id="KW-1133">Transmembrane helix</keyword>
<evidence type="ECO:0000313" key="3">
    <source>
        <dbReference type="EMBL" id="WOJ88964.1"/>
    </source>
</evidence>
<keyword evidence="2" id="KW-0812">Transmembrane</keyword>
<reference evidence="3 4" key="1">
    <citation type="submission" date="2023-10" db="EMBL/GenBank/DDBJ databases">
        <title>Novel methanotroph of the genus Methylocapsa from a subarctic wetland.</title>
        <authorList>
            <person name="Belova S.E."/>
            <person name="Oshkin I.Y."/>
            <person name="Miroshnikov K."/>
            <person name="Dedysh S.N."/>
        </authorList>
    </citation>
    <scope>NUCLEOTIDE SEQUENCE [LARGE SCALE GENOMIC DNA]</scope>
    <source>
        <strain evidence="3 4">RX1</strain>
    </source>
</reference>
<organism evidence="3 4">
    <name type="scientific">Methylocapsa polymorpha</name>
    <dbReference type="NCBI Taxonomy" id="3080828"/>
    <lineage>
        <taxon>Bacteria</taxon>
        <taxon>Pseudomonadati</taxon>
        <taxon>Pseudomonadota</taxon>
        <taxon>Alphaproteobacteria</taxon>
        <taxon>Hyphomicrobiales</taxon>
        <taxon>Beijerinckiaceae</taxon>
        <taxon>Methylocapsa</taxon>
    </lineage>
</organism>
<evidence type="ECO:0000313" key="4">
    <source>
        <dbReference type="Proteomes" id="UP001626536"/>
    </source>
</evidence>
<dbReference type="RefSeq" id="WP_407338402.1">
    <property type="nucleotide sequence ID" value="NZ_CP136862.1"/>
</dbReference>
<gene>
    <name evidence="3" type="ORF">RZS28_14280</name>
</gene>
<keyword evidence="2" id="KW-0472">Membrane</keyword>
<evidence type="ECO:0000256" key="1">
    <source>
        <dbReference type="SAM" id="MobiDB-lite"/>
    </source>
</evidence>
<proteinExistence type="predicted"/>
<dbReference type="EMBL" id="CP136862">
    <property type="protein sequence ID" value="WOJ88964.1"/>
    <property type="molecule type" value="Genomic_DNA"/>
</dbReference>
<evidence type="ECO:0008006" key="5">
    <source>
        <dbReference type="Google" id="ProtNLM"/>
    </source>
</evidence>
<sequence>MKCATALVSLELGRLAAASALIWLFGVVCLGGICSQAAEPPKSVNLGGSQTTRDGAGTPVIVIEAAPACFSAAVRVTGFLTPRADAIVSLTPDGFEIAEIFAGEGDLVREGQQLARLARIGGAMPEPAVRPKPRALRPPPRFLPPSSCARRPPAWW</sequence>
<dbReference type="Proteomes" id="UP001626536">
    <property type="component" value="Chromosome"/>
</dbReference>
<evidence type="ECO:0000256" key="2">
    <source>
        <dbReference type="SAM" id="Phobius"/>
    </source>
</evidence>
<feature type="transmembrane region" description="Helical" evidence="2">
    <location>
        <begin position="12"/>
        <end position="33"/>
    </location>
</feature>
<accession>A0ABZ0HQT7</accession>